<evidence type="ECO:0000313" key="3">
    <source>
        <dbReference type="Proteomes" id="UP001153954"/>
    </source>
</evidence>
<name>A0AAU9TU36_EUPED</name>
<dbReference type="Proteomes" id="UP001153954">
    <property type="component" value="Unassembled WGS sequence"/>
</dbReference>
<evidence type="ECO:0000313" key="2">
    <source>
        <dbReference type="EMBL" id="CAH2090670.1"/>
    </source>
</evidence>
<dbReference type="PANTHER" id="PTHR19446">
    <property type="entry name" value="REVERSE TRANSCRIPTASES"/>
    <property type="match status" value="1"/>
</dbReference>
<dbReference type="EMBL" id="CAKOGL010000009">
    <property type="protein sequence ID" value="CAH2090670.1"/>
    <property type="molecule type" value="Genomic_DNA"/>
</dbReference>
<protein>
    <recommendedName>
        <fullName evidence="1">Reverse transcriptase domain-containing protein</fullName>
    </recommendedName>
</protein>
<evidence type="ECO:0000259" key="1">
    <source>
        <dbReference type="Pfam" id="PF00078"/>
    </source>
</evidence>
<dbReference type="AlphaFoldDB" id="A0AAU9TU36"/>
<reference evidence="2" key="1">
    <citation type="submission" date="2022-03" db="EMBL/GenBank/DDBJ databases">
        <authorList>
            <person name="Tunstrom K."/>
        </authorList>
    </citation>
    <scope>NUCLEOTIDE SEQUENCE</scope>
</reference>
<proteinExistence type="predicted"/>
<feature type="domain" description="Reverse transcriptase" evidence="1">
    <location>
        <begin position="91"/>
        <end position="169"/>
    </location>
</feature>
<accession>A0AAU9TU36</accession>
<keyword evidence="3" id="KW-1185">Reference proteome</keyword>
<dbReference type="Pfam" id="PF00078">
    <property type="entry name" value="RVT_1"/>
    <property type="match status" value="1"/>
</dbReference>
<organism evidence="2 3">
    <name type="scientific">Euphydryas editha</name>
    <name type="common">Edith's checkerspot</name>
    <dbReference type="NCBI Taxonomy" id="104508"/>
    <lineage>
        <taxon>Eukaryota</taxon>
        <taxon>Metazoa</taxon>
        <taxon>Ecdysozoa</taxon>
        <taxon>Arthropoda</taxon>
        <taxon>Hexapoda</taxon>
        <taxon>Insecta</taxon>
        <taxon>Pterygota</taxon>
        <taxon>Neoptera</taxon>
        <taxon>Endopterygota</taxon>
        <taxon>Lepidoptera</taxon>
        <taxon>Glossata</taxon>
        <taxon>Ditrysia</taxon>
        <taxon>Papilionoidea</taxon>
        <taxon>Nymphalidae</taxon>
        <taxon>Nymphalinae</taxon>
        <taxon>Euphydryas</taxon>
    </lineage>
</organism>
<comment type="caution">
    <text evidence="2">The sequence shown here is derived from an EMBL/GenBank/DDBJ whole genome shotgun (WGS) entry which is preliminary data.</text>
</comment>
<dbReference type="InterPro" id="IPR000477">
    <property type="entry name" value="RT_dom"/>
</dbReference>
<gene>
    <name evidence="2" type="ORF">EEDITHA_LOCUS6602</name>
</gene>
<sequence length="186" mass="21617">MLIEEKLRTWENYIRDSFSDIRSSQQLINSNISGPEITKEEVIYAIKLAKSGKAVGPDEISGDILKLLAEENIHIVVRLFNGDAASIDHHHSLMSHVLKIFLKVIHNRIYRKVEENISNTQFGFRNGFGTRDALFGYQVLLQRCWDMNRPVYICFIDYEKAFDRVQQTTQKSLLKFLTAWALIQRI</sequence>